<accession>X0YNP6</accession>
<evidence type="ECO:0000313" key="2">
    <source>
        <dbReference type="EMBL" id="GAH31650.1"/>
    </source>
</evidence>
<protein>
    <submittedName>
        <fullName evidence="1">Uncharacterized protein</fullName>
    </submittedName>
</protein>
<sequence>MKLSERLINWQLSETDRWSQSGHSYGQSVSEIPYPVTNL</sequence>
<dbReference type="AlphaFoldDB" id="X0YNP6"/>
<dbReference type="EMBL" id="BARU01011547">
    <property type="protein sequence ID" value="GAH31650.1"/>
    <property type="molecule type" value="Genomic_DNA"/>
</dbReference>
<dbReference type="EMBL" id="BART01008764">
    <property type="protein sequence ID" value="GAG57785.1"/>
    <property type="molecule type" value="Genomic_DNA"/>
</dbReference>
<gene>
    <name evidence="1" type="ORF">S01H4_19625</name>
    <name evidence="2" type="ORF">S03H2_21637</name>
</gene>
<organism evidence="1">
    <name type="scientific">marine sediment metagenome</name>
    <dbReference type="NCBI Taxonomy" id="412755"/>
    <lineage>
        <taxon>unclassified sequences</taxon>
        <taxon>metagenomes</taxon>
        <taxon>ecological metagenomes</taxon>
    </lineage>
</organism>
<comment type="caution">
    <text evidence="1">The sequence shown here is derived from an EMBL/GenBank/DDBJ whole genome shotgun (WGS) entry which is preliminary data.</text>
</comment>
<proteinExistence type="predicted"/>
<evidence type="ECO:0000313" key="1">
    <source>
        <dbReference type="EMBL" id="GAG57785.1"/>
    </source>
</evidence>
<reference evidence="1" key="1">
    <citation type="journal article" date="2014" name="Front. Microbiol.">
        <title>High frequency of phylogenetically diverse reductive dehalogenase-homologous genes in deep subseafloor sedimentary metagenomes.</title>
        <authorList>
            <person name="Kawai M."/>
            <person name="Futagami T."/>
            <person name="Toyoda A."/>
            <person name="Takaki Y."/>
            <person name="Nishi S."/>
            <person name="Hori S."/>
            <person name="Arai W."/>
            <person name="Tsubouchi T."/>
            <person name="Morono Y."/>
            <person name="Uchiyama I."/>
            <person name="Ito T."/>
            <person name="Fujiyama A."/>
            <person name="Inagaki F."/>
            <person name="Takami H."/>
        </authorList>
    </citation>
    <scope>NUCLEOTIDE SEQUENCE</scope>
    <source>
        <strain evidence="1">Expedition CK06-06</strain>
    </source>
</reference>
<name>X0YNP6_9ZZZZ</name>